<gene>
    <name evidence="7" type="ORF">SLS60_010380</name>
</gene>
<dbReference type="PROSITE" id="PS51387">
    <property type="entry name" value="FAD_PCMH"/>
    <property type="match status" value="1"/>
</dbReference>
<dbReference type="Proteomes" id="UP001521785">
    <property type="component" value="Unassembled WGS sequence"/>
</dbReference>
<dbReference type="Gene3D" id="3.40.462.20">
    <property type="match status" value="1"/>
</dbReference>
<feature type="signal peptide" evidence="5">
    <location>
        <begin position="1"/>
        <end position="17"/>
    </location>
</feature>
<dbReference type="Gene3D" id="3.30.465.10">
    <property type="match status" value="1"/>
</dbReference>
<feature type="domain" description="FAD-binding PCMH-type" evidence="6">
    <location>
        <begin position="94"/>
        <end position="266"/>
    </location>
</feature>
<evidence type="ECO:0000256" key="3">
    <source>
        <dbReference type="ARBA" id="ARBA00022827"/>
    </source>
</evidence>
<sequence length="534" mass="58413">MMRFSLVLALAAAVVEGTLSSYREPANFDPKKALASRGFNVKQLSTFFGANYNASSGDCTAAVSILHSLYPNRTIVQNTPEEQAWSLGYWSAIQGEETPAVVFQPARADEVSTAILVSRWTQCKFAVKSGGHASMKSASNIDNGITIDLVNLNTIQPSQDKKIVALGAGLKWGAVYTELAKHGIQVNGARGSDVGVGGFTTGGGISYFANKYGWGCDNVASYELVTASGSILTVTPTSYPDLYKALRGGGPNFGIVTRFDLEAFPQGDIFSGSLIYSYDERAKVIPAFSKFAYSTDTKVHTWMFVLNLGGQKVFSVLNMYSSPIVDPPVFSEMRSIPHLSSDTAVRSLVNMTDQIAAQGPAGSRDMFWTHTFKMDEAFIAWFVDMFYAETDAVQGKYEGMNALPLIQFLTKTNLERWGRNGGNSLPLRAEGGPYINIIFALMWKNEADDDVLISTIARVMNKAKAEGVKRGLFVDYVYMNYGSEYQDVLESYGANKEVLRRVAEKYDPKEVFQKLRPGYFTFNGPPRTVGPGAS</sequence>
<dbReference type="Pfam" id="PF01565">
    <property type="entry name" value="FAD_binding_4"/>
    <property type="match status" value="1"/>
</dbReference>
<keyword evidence="5" id="KW-0732">Signal</keyword>
<evidence type="ECO:0000256" key="5">
    <source>
        <dbReference type="SAM" id="SignalP"/>
    </source>
</evidence>
<evidence type="ECO:0000256" key="4">
    <source>
        <dbReference type="ARBA" id="ARBA00023002"/>
    </source>
</evidence>
<dbReference type="InterPro" id="IPR016169">
    <property type="entry name" value="FAD-bd_PCMH_sub2"/>
</dbReference>
<dbReference type="PANTHER" id="PTHR42973:SF34">
    <property type="entry name" value="FAD BINDING DOMAIN PROTEIN (AFU_ORTHOLOGUE AFUA_3G02770)"/>
    <property type="match status" value="1"/>
</dbReference>
<dbReference type="EMBL" id="JAKJXO020000017">
    <property type="protein sequence ID" value="KAL1594619.1"/>
    <property type="molecule type" value="Genomic_DNA"/>
</dbReference>
<dbReference type="InterPro" id="IPR006094">
    <property type="entry name" value="Oxid_FAD_bind_N"/>
</dbReference>
<dbReference type="InterPro" id="IPR050416">
    <property type="entry name" value="FAD-linked_Oxidoreductase"/>
</dbReference>
<organism evidence="7 8">
    <name type="scientific">Paraconiothyrium brasiliense</name>
    <dbReference type="NCBI Taxonomy" id="300254"/>
    <lineage>
        <taxon>Eukaryota</taxon>
        <taxon>Fungi</taxon>
        <taxon>Dikarya</taxon>
        <taxon>Ascomycota</taxon>
        <taxon>Pezizomycotina</taxon>
        <taxon>Dothideomycetes</taxon>
        <taxon>Pleosporomycetidae</taxon>
        <taxon>Pleosporales</taxon>
        <taxon>Massarineae</taxon>
        <taxon>Didymosphaeriaceae</taxon>
        <taxon>Paraconiothyrium</taxon>
    </lineage>
</organism>
<dbReference type="InterPro" id="IPR016167">
    <property type="entry name" value="FAD-bd_PCMH_sub1"/>
</dbReference>
<feature type="chain" id="PRO_5045125197" description="FAD-binding PCMH-type domain-containing protein" evidence="5">
    <location>
        <begin position="18"/>
        <end position="534"/>
    </location>
</feature>
<keyword evidence="8" id="KW-1185">Reference proteome</keyword>
<evidence type="ECO:0000256" key="2">
    <source>
        <dbReference type="ARBA" id="ARBA00022630"/>
    </source>
</evidence>
<proteinExistence type="inferred from homology"/>
<dbReference type="PANTHER" id="PTHR42973">
    <property type="entry name" value="BINDING OXIDOREDUCTASE, PUTATIVE (AFU_ORTHOLOGUE AFUA_1G17690)-RELATED"/>
    <property type="match status" value="1"/>
</dbReference>
<evidence type="ECO:0000256" key="1">
    <source>
        <dbReference type="ARBA" id="ARBA00005466"/>
    </source>
</evidence>
<name>A0ABR3QR32_9PLEO</name>
<evidence type="ECO:0000313" key="8">
    <source>
        <dbReference type="Proteomes" id="UP001521785"/>
    </source>
</evidence>
<accession>A0ABR3QR32</accession>
<dbReference type="SUPFAM" id="SSF56176">
    <property type="entry name" value="FAD-binding/transporter-associated domain-like"/>
    <property type="match status" value="1"/>
</dbReference>
<keyword evidence="3" id="KW-0274">FAD</keyword>
<dbReference type="InterPro" id="IPR036318">
    <property type="entry name" value="FAD-bd_PCMH-like_sf"/>
</dbReference>
<evidence type="ECO:0000259" key="6">
    <source>
        <dbReference type="PROSITE" id="PS51387"/>
    </source>
</evidence>
<comment type="similarity">
    <text evidence="1">Belongs to the oxygen-dependent FAD-linked oxidoreductase family.</text>
</comment>
<reference evidence="7 8" key="1">
    <citation type="submission" date="2024-02" db="EMBL/GenBank/DDBJ databases">
        <title>De novo assembly and annotation of 12 fungi associated with fruit tree decline syndrome in Ontario, Canada.</title>
        <authorList>
            <person name="Sulman M."/>
            <person name="Ellouze W."/>
            <person name="Ilyukhin E."/>
        </authorList>
    </citation>
    <scope>NUCLEOTIDE SEQUENCE [LARGE SCALE GENOMIC DNA]</scope>
    <source>
        <strain evidence="7 8">M42-189</strain>
    </source>
</reference>
<evidence type="ECO:0000313" key="7">
    <source>
        <dbReference type="EMBL" id="KAL1594619.1"/>
    </source>
</evidence>
<comment type="caution">
    <text evidence="7">The sequence shown here is derived from an EMBL/GenBank/DDBJ whole genome shotgun (WGS) entry which is preliminary data.</text>
</comment>
<keyword evidence="2" id="KW-0285">Flavoprotein</keyword>
<dbReference type="Gene3D" id="3.30.43.10">
    <property type="entry name" value="Uridine Diphospho-n-acetylenolpyruvylglucosamine Reductase, domain 2"/>
    <property type="match status" value="1"/>
</dbReference>
<keyword evidence="4" id="KW-0560">Oxidoreductase</keyword>
<dbReference type="InterPro" id="IPR016166">
    <property type="entry name" value="FAD-bd_PCMH"/>
</dbReference>
<protein>
    <recommendedName>
        <fullName evidence="6">FAD-binding PCMH-type domain-containing protein</fullName>
    </recommendedName>
</protein>